<comment type="catalytic activity">
    <reaction evidence="1">
        <text>adenosine 5'-phosphoramidate + H2O = NH4(+) + AMP</text>
        <dbReference type="Rhea" id="RHEA:67916"/>
        <dbReference type="ChEBI" id="CHEBI:15377"/>
        <dbReference type="ChEBI" id="CHEBI:28938"/>
        <dbReference type="ChEBI" id="CHEBI:57890"/>
        <dbReference type="ChEBI" id="CHEBI:456215"/>
    </reaction>
</comment>
<dbReference type="Pfam" id="PF01230">
    <property type="entry name" value="HIT"/>
    <property type="match status" value="1"/>
</dbReference>
<dbReference type="OMA" id="ERACEIT"/>
<name>A0A8C4QFF9_EPTBU</name>
<dbReference type="InterPro" id="IPR019808">
    <property type="entry name" value="Histidine_triad_CS"/>
</dbReference>
<accession>A0A8C4QFF9</accession>
<evidence type="ECO:0000256" key="1">
    <source>
        <dbReference type="ARBA" id="ARBA00024472"/>
    </source>
</evidence>
<feature type="short sequence motif" description="Histidine triad motif" evidence="4 5">
    <location>
        <begin position="156"/>
        <end position="160"/>
    </location>
</feature>
<dbReference type="FunFam" id="3.30.428.10:FF:000005">
    <property type="entry name" value="Histidine triad nucleotide-binding protein 1"/>
    <property type="match status" value="1"/>
</dbReference>
<feature type="active site" description="Tele-AMP-histidine intermediate" evidence="3">
    <location>
        <position position="158"/>
    </location>
</feature>
<dbReference type="PANTHER" id="PTHR23089">
    <property type="entry name" value="HISTIDINE TRIAD HIT PROTEIN"/>
    <property type="match status" value="1"/>
</dbReference>
<dbReference type="Proteomes" id="UP000694388">
    <property type="component" value="Unplaced"/>
</dbReference>
<dbReference type="Gene3D" id="3.30.428.10">
    <property type="entry name" value="HIT-like"/>
    <property type="match status" value="1"/>
</dbReference>
<comment type="similarity">
    <text evidence="2">Belongs to the HINT family.</text>
</comment>
<dbReference type="PROSITE" id="PS51084">
    <property type="entry name" value="HIT_2"/>
    <property type="match status" value="1"/>
</dbReference>
<dbReference type="AlphaFoldDB" id="A0A8C4QFF9"/>
<dbReference type="InterPro" id="IPR011146">
    <property type="entry name" value="HIT-like"/>
</dbReference>
<keyword evidence="8" id="KW-1185">Reference proteome</keyword>
<evidence type="ECO:0000256" key="4">
    <source>
        <dbReference type="PIRSR" id="PIRSR601310-3"/>
    </source>
</evidence>
<dbReference type="Ensembl" id="ENSEBUT00000015255.1">
    <property type="protein sequence ID" value="ENSEBUP00000014680.1"/>
    <property type="gene ID" value="ENSEBUG00000009253.1"/>
</dbReference>
<dbReference type="CDD" id="cd01276">
    <property type="entry name" value="PKCI_related"/>
    <property type="match status" value="1"/>
</dbReference>
<protein>
    <submittedName>
        <fullName evidence="7">Histidine triad nucleotide binding protein 2</fullName>
    </submittedName>
</protein>
<dbReference type="GO" id="GO:0003824">
    <property type="term" value="F:catalytic activity"/>
    <property type="evidence" value="ECO:0007669"/>
    <property type="project" value="InterPro"/>
</dbReference>
<evidence type="ECO:0000256" key="5">
    <source>
        <dbReference type="PROSITE-ProRule" id="PRU00464"/>
    </source>
</evidence>
<evidence type="ECO:0000259" key="6">
    <source>
        <dbReference type="PROSITE" id="PS51084"/>
    </source>
</evidence>
<dbReference type="PROSITE" id="PS00892">
    <property type="entry name" value="HIT_1"/>
    <property type="match status" value="1"/>
</dbReference>
<evidence type="ECO:0000313" key="8">
    <source>
        <dbReference type="Proteomes" id="UP000694388"/>
    </source>
</evidence>
<evidence type="ECO:0000256" key="3">
    <source>
        <dbReference type="PIRSR" id="PIRSR601310-1"/>
    </source>
</evidence>
<evidence type="ECO:0000313" key="7">
    <source>
        <dbReference type="Ensembl" id="ENSEBUP00000014680.1"/>
    </source>
</evidence>
<reference evidence="7" key="1">
    <citation type="submission" date="2025-08" db="UniProtKB">
        <authorList>
            <consortium name="Ensembl"/>
        </authorList>
    </citation>
    <scope>IDENTIFICATION</scope>
</reference>
<dbReference type="InterPro" id="IPR036265">
    <property type="entry name" value="HIT-like_sf"/>
</dbReference>
<dbReference type="InterPro" id="IPR001310">
    <property type="entry name" value="Histidine_triad_HIT"/>
</dbReference>
<evidence type="ECO:0000256" key="2">
    <source>
        <dbReference type="ARBA" id="ARBA00025764"/>
    </source>
</evidence>
<dbReference type="GeneTree" id="ENSGT00940000157905"/>
<reference evidence="7" key="2">
    <citation type="submission" date="2025-09" db="UniProtKB">
        <authorList>
            <consortium name="Ensembl"/>
        </authorList>
    </citation>
    <scope>IDENTIFICATION</scope>
</reference>
<proteinExistence type="inferred from homology"/>
<organism evidence="7 8">
    <name type="scientific">Eptatretus burgeri</name>
    <name type="common">Inshore hagfish</name>
    <dbReference type="NCBI Taxonomy" id="7764"/>
    <lineage>
        <taxon>Eukaryota</taxon>
        <taxon>Metazoa</taxon>
        <taxon>Chordata</taxon>
        <taxon>Craniata</taxon>
        <taxon>Vertebrata</taxon>
        <taxon>Cyclostomata</taxon>
        <taxon>Myxini</taxon>
        <taxon>Myxiniformes</taxon>
        <taxon>Myxinidae</taxon>
        <taxon>Eptatretinae</taxon>
        <taxon>Eptatretus</taxon>
    </lineage>
</organism>
<sequence length="172" mass="19098">MACSALRTGYRHLGAARSVVQGKRDMWKLLGKARYCTASNGDEVDRAKQATVESSRFRNKKPTIFSKIIDGTLPADILYEDSKCLAFRDVNPQAPVHFLVIPRFLLPRISQATSEHVQLLGHLLLVARNVAEQQGLTDGYRVVINDGVHGSQSVYHLHVHVLGGRQMSWPPG</sequence>
<feature type="domain" description="HIT" evidence="6">
    <location>
        <begin position="64"/>
        <end position="172"/>
    </location>
</feature>
<dbReference type="SUPFAM" id="SSF54197">
    <property type="entry name" value="HIT-like"/>
    <property type="match status" value="1"/>
</dbReference>
<dbReference type="PRINTS" id="PR00332">
    <property type="entry name" value="HISTRIAD"/>
</dbReference>